<keyword evidence="2" id="KW-1185">Reference proteome</keyword>
<accession>A0ABZ2SRY2</accession>
<evidence type="ECO:0000313" key="2">
    <source>
        <dbReference type="Proteomes" id="UP000664701"/>
    </source>
</evidence>
<proteinExistence type="predicted"/>
<dbReference type="SUPFAM" id="SSF142795">
    <property type="entry name" value="CAC2185-like"/>
    <property type="match status" value="1"/>
</dbReference>
<dbReference type="EMBL" id="CP147251">
    <property type="protein sequence ID" value="WYJ78333.1"/>
    <property type="molecule type" value="Genomic_DNA"/>
</dbReference>
<organism evidence="1 2">
    <name type="scientific">Candidatus Enterococcus lowellii</name>
    <dbReference type="NCBI Taxonomy" id="2230877"/>
    <lineage>
        <taxon>Bacteria</taxon>
        <taxon>Bacillati</taxon>
        <taxon>Bacillota</taxon>
        <taxon>Bacilli</taxon>
        <taxon>Lactobacillales</taxon>
        <taxon>Enterococcaceae</taxon>
        <taxon>Enterococcus</taxon>
    </lineage>
</organism>
<dbReference type="RefSeq" id="WP_207942081.1">
    <property type="nucleotide sequence ID" value="NZ_CP147251.1"/>
</dbReference>
<dbReference type="InterPro" id="IPR037226">
    <property type="entry name" value="CAC2185-like_sf"/>
</dbReference>
<protein>
    <recommendedName>
        <fullName evidence="3">DUF1919 domain-containing protein</fullName>
    </recommendedName>
</protein>
<reference evidence="1 2" key="2">
    <citation type="submission" date="2024-03" db="EMBL/GenBank/DDBJ databases">
        <title>The Genome Sequence of Enterococcus sp. DIV2402.</title>
        <authorList>
            <consortium name="The Broad Institute Genomics Platform"/>
            <consortium name="The Broad Institute Microbial Omics Core"/>
            <consortium name="The Broad Institute Genomic Center for Infectious Diseases"/>
            <person name="Earl A."/>
            <person name="Manson A."/>
            <person name="Gilmore M."/>
            <person name="Schwartman J."/>
            <person name="Shea T."/>
            <person name="Abouelleil A."/>
            <person name="Cao P."/>
            <person name="Chapman S."/>
            <person name="Cusick C."/>
            <person name="Young S."/>
            <person name="Neafsey D."/>
            <person name="Nusbaum C."/>
            <person name="Birren B."/>
        </authorList>
    </citation>
    <scope>NUCLEOTIDE SEQUENCE [LARGE SCALE GENOMIC DNA]</scope>
    <source>
        <strain evidence="1 2">DIV2402</strain>
    </source>
</reference>
<gene>
    <name evidence="1" type="ORF">DOK78_002990</name>
</gene>
<reference evidence="1 2" key="1">
    <citation type="submission" date="2021-03" db="EMBL/GenBank/DDBJ databases">
        <authorList>
            <person name="Gilmore M.S."/>
            <person name="Schwartzman J."/>
            <person name="Van Tyne D."/>
            <person name="Martin M."/>
            <person name="Earl A.M."/>
            <person name="Manson A.L."/>
            <person name="Straub T."/>
            <person name="Salamzade R."/>
            <person name="Saavedra J."/>
            <person name="Lebreton F."/>
            <person name="Prichula J."/>
            <person name="Schaufler K."/>
            <person name="Gaca A."/>
            <person name="Sgardioli B."/>
            <person name="Wagenaar J."/>
            <person name="Strong T."/>
        </authorList>
    </citation>
    <scope>NUCLEOTIDE SEQUENCE [LARGE SCALE GENOMIC DNA]</scope>
    <source>
        <strain evidence="1 2">DIV2402</strain>
    </source>
</reference>
<evidence type="ECO:0008006" key="3">
    <source>
        <dbReference type="Google" id="ProtNLM"/>
    </source>
</evidence>
<sequence>MLRKVTGKLKSLLRNTGNKYFSNFRRRKLIRKDFTIISNNCWAGNVYRYFGLPYNTPTVGLYMYPQDYLKFINNLKLYIETPISFIDITESKYKIELIKKGQNTIPIGKILDIEIMFLHYDNEEEALEKWNRRVQRINYDNIILKFSQMNGSTTQDLMSFDQTKGNFKKILFVKDEALAQKYESAIYFKGYENKKEITNDTTHFRRGLDLIRFLNR</sequence>
<dbReference type="Pfam" id="PF08942">
    <property type="entry name" value="DUF1919"/>
    <property type="match status" value="1"/>
</dbReference>
<evidence type="ECO:0000313" key="1">
    <source>
        <dbReference type="EMBL" id="WYJ78333.1"/>
    </source>
</evidence>
<name>A0ABZ2SRY2_9ENTE</name>
<dbReference type="Proteomes" id="UP000664701">
    <property type="component" value="Chromosome"/>
</dbReference>
<dbReference type="InterPro" id="IPR015037">
    <property type="entry name" value="DUF1919"/>
</dbReference>